<comment type="caution">
    <text evidence="3">The sequence shown here is derived from an EMBL/GenBank/DDBJ whole genome shotgun (WGS) entry which is preliminary data.</text>
</comment>
<dbReference type="Proteomes" id="UP001597296">
    <property type="component" value="Unassembled WGS sequence"/>
</dbReference>
<evidence type="ECO:0000313" key="3">
    <source>
        <dbReference type="EMBL" id="MFD2232497.1"/>
    </source>
</evidence>
<sequence>MRPITLIAALSLVLIGATGCSDMRPWQQRTLSGAAIGAAAGAGIGYLAGGPLVGAAVGGVTGAAIGGLTSPEMSAHRQ</sequence>
<keyword evidence="4" id="KW-1185">Reference proteome</keyword>
<evidence type="ECO:0000313" key="4">
    <source>
        <dbReference type="Proteomes" id="UP001597296"/>
    </source>
</evidence>
<protein>
    <submittedName>
        <fullName evidence="3">YMGG-like glycine zipper-containing protein</fullName>
    </submittedName>
</protein>
<dbReference type="PROSITE" id="PS51257">
    <property type="entry name" value="PROKAR_LIPOPROTEIN"/>
    <property type="match status" value="1"/>
</dbReference>
<evidence type="ECO:0000259" key="2">
    <source>
        <dbReference type="Pfam" id="PF13441"/>
    </source>
</evidence>
<name>A0ABW5C850_9PROT</name>
<dbReference type="Pfam" id="PF13441">
    <property type="entry name" value="Gly-zipper_YMGG"/>
    <property type="match status" value="1"/>
</dbReference>
<organism evidence="3 4">
    <name type="scientific">Phaeospirillum tilakii</name>
    <dbReference type="NCBI Taxonomy" id="741673"/>
    <lineage>
        <taxon>Bacteria</taxon>
        <taxon>Pseudomonadati</taxon>
        <taxon>Pseudomonadota</taxon>
        <taxon>Alphaproteobacteria</taxon>
        <taxon>Rhodospirillales</taxon>
        <taxon>Rhodospirillaceae</taxon>
        <taxon>Phaeospirillum</taxon>
    </lineage>
</organism>
<keyword evidence="1" id="KW-0812">Transmembrane</keyword>
<feature type="transmembrane region" description="Helical" evidence="1">
    <location>
        <begin position="44"/>
        <end position="68"/>
    </location>
</feature>
<dbReference type="RefSeq" id="WP_377313856.1">
    <property type="nucleotide sequence ID" value="NZ_JBHUIY010000002.1"/>
</dbReference>
<gene>
    <name evidence="3" type="ORF">ACFSNB_01620</name>
</gene>
<feature type="domain" description="YMGG-like Gly-zipper" evidence="2">
    <location>
        <begin position="28"/>
        <end position="69"/>
    </location>
</feature>
<evidence type="ECO:0000256" key="1">
    <source>
        <dbReference type="SAM" id="Phobius"/>
    </source>
</evidence>
<keyword evidence="1" id="KW-1133">Transmembrane helix</keyword>
<proteinExistence type="predicted"/>
<reference evidence="4" key="1">
    <citation type="journal article" date="2019" name="Int. J. Syst. Evol. Microbiol.">
        <title>The Global Catalogue of Microorganisms (GCM) 10K type strain sequencing project: providing services to taxonomists for standard genome sequencing and annotation.</title>
        <authorList>
            <consortium name="The Broad Institute Genomics Platform"/>
            <consortium name="The Broad Institute Genome Sequencing Center for Infectious Disease"/>
            <person name="Wu L."/>
            <person name="Ma J."/>
        </authorList>
    </citation>
    <scope>NUCLEOTIDE SEQUENCE [LARGE SCALE GENOMIC DNA]</scope>
    <source>
        <strain evidence="4">KCTC 15012</strain>
    </source>
</reference>
<dbReference type="EMBL" id="JBHUIY010000002">
    <property type="protein sequence ID" value="MFD2232497.1"/>
    <property type="molecule type" value="Genomic_DNA"/>
</dbReference>
<accession>A0ABW5C850</accession>
<dbReference type="InterPro" id="IPR027367">
    <property type="entry name" value="Gly-zipper_YMGG"/>
</dbReference>
<keyword evidence="1" id="KW-0472">Membrane</keyword>